<organism evidence="2">
    <name type="scientific">bioreactor metagenome</name>
    <dbReference type="NCBI Taxonomy" id="1076179"/>
    <lineage>
        <taxon>unclassified sequences</taxon>
        <taxon>metagenomes</taxon>
        <taxon>ecological metagenomes</taxon>
    </lineage>
</organism>
<evidence type="ECO:0000313" key="2">
    <source>
        <dbReference type="EMBL" id="MPM25128.1"/>
    </source>
</evidence>
<comment type="caution">
    <text evidence="2">The sequence shown here is derived from an EMBL/GenBank/DDBJ whole genome shotgun (WGS) entry which is preliminary data.</text>
</comment>
<dbReference type="AlphaFoldDB" id="A0A644YB02"/>
<accession>A0A644YB02</accession>
<protein>
    <recommendedName>
        <fullName evidence="1">Hemerythrin-like domain-containing protein</fullName>
    </recommendedName>
</protein>
<feature type="domain" description="Hemerythrin-like" evidence="1">
    <location>
        <begin position="12"/>
        <end position="129"/>
    </location>
</feature>
<sequence length="158" mass="17967">MCNYCGCQDMTLIRDYYAEHNSSRDLADAARRAMDAGAYDTAREEIARLATELESHWQGEEGGLFAVMVERYPDDFADYIAPLVAEHRALAEFLRGLDITDAVHRKAFADQVLELHEHMLREEDSLFPASVVTFDGEDWTRAIDGWQSAHPDRELIAD</sequence>
<proteinExistence type="predicted"/>
<dbReference type="Pfam" id="PF01814">
    <property type="entry name" value="Hemerythrin"/>
    <property type="match status" value="1"/>
</dbReference>
<dbReference type="InterPro" id="IPR012312">
    <property type="entry name" value="Hemerythrin-like"/>
</dbReference>
<dbReference type="Gene3D" id="1.20.120.520">
    <property type="entry name" value="nmb1532 protein domain like"/>
    <property type="match status" value="1"/>
</dbReference>
<name>A0A644YB02_9ZZZZ</name>
<gene>
    <name evidence="2" type="ORF">SDC9_71618</name>
</gene>
<dbReference type="EMBL" id="VSSQ01004422">
    <property type="protein sequence ID" value="MPM25128.1"/>
    <property type="molecule type" value="Genomic_DNA"/>
</dbReference>
<reference evidence="2" key="1">
    <citation type="submission" date="2019-08" db="EMBL/GenBank/DDBJ databases">
        <authorList>
            <person name="Kucharzyk K."/>
            <person name="Murdoch R.W."/>
            <person name="Higgins S."/>
            <person name="Loffler F."/>
        </authorList>
    </citation>
    <scope>NUCLEOTIDE SEQUENCE</scope>
</reference>
<evidence type="ECO:0000259" key="1">
    <source>
        <dbReference type="Pfam" id="PF01814"/>
    </source>
</evidence>